<proteinExistence type="inferred from homology"/>
<name>A0A1F4UK20_UNCKA</name>
<dbReference type="Gene3D" id="3.40.1350.10">
    <property type="match status" value="1"/>
</dbReference>
<dbReference type="AlphaFoldDB" id="A0A1F4UK20"/>
<evidence type="ECO:0000313" key="3">
    <source>
        <dbReference type="EMBL" id="OGC45328.1"/>
    </source>
</evidence>
<dbReference type="GO" id="GO:0003676">
    <property type="term" value="F:nucleic acid binding"/>
    <property type="evidence" value="ECO:0007669"/>
    <property type="project" value="InterPro"/>
</dbReference>
<dbReference type="EMBL" id="MEUV01000043">
    <property type="protein sequence ID" value="OGC45328.1"/>
    <property type="molecule type" value="Genomic_DNA"/>
</dbReference>
<dbReference type="Proteomes" id="UP000178615">
    <property type="component" value="Unassembled WGS sequence"/>
</dbReference>
<gene>
    <name evidence="3" type="ORF">A2V49_03135</name>
</gene>
<evidence type="ECO:0000256" key="2">
    <source>
        <dbReference type="HAMAP-Rule" id="MF_00048"/>
    </source>
</evidence>
<dbReference type="InterPro" id="IPR011335">
    <property type="entry name" value="Restrct_endonuc-II-like"/>
</dbReference>
<accession>A0A1F4UK20</accession>
<evidence type="ECO:0000313" key="4">
    <source>
        <dbReference type="Proteomes" id="UP000178615"/>
    </source>
</evidence>
<dbReference type="PANTHER" id="PTHR34039:SF1">
    <property type="entry name" value="UPF0102 PROTEIN YRAN"/>
    <property type="match status" value="1"/>
</dbReference>
<reference evidence="3 4" key="1">
    <citation type="journal article" date="2016" name="Nat. Commun.">
        <title>Thousands of microbial genomes shed light on interconnected biogeochemical processes in an aquifer system.</title>
        <authorList>
            <person name="Anantharaman K."/>
            <person name="Brown C.T."/>
            <person name="Hug L.A."/>
            <person name="Sharon I."/>
            <person name="Castelle C.J."/>
            <person name="Probst A.J."/>
            <person name="Thomas B.C."/>
            <person name="Singh A."/>
            <person name="Wilkins M.J."/>
            <person name="Karaoz U."/>
            <person name="Brodie E.L."/>
            <person name="Williams K.H."/>
            <person name="Hubbard S.S."/>
            <person name="Banfield J.F."/>
        </authorList>
    </citation>
    <scope>NUCLEOTIDE SEQUENCE [LARGE SCALE GENOMIC DNA]</scope>
</reference>
<organism evidence="3 4">
    <name type="scientific">candidate division WWE3 bacterium RBG_19FT_COMBO_34_6</name>
    <dbReference type="NCBI Taxonomy" id="1802612"/>
    <lineage>
        <taxon>Bacteria</taxon>
        <taxon>Katanobacteria</taxon>
    </lineage>
</organism>
<comment type="similarity">
    <text evidence="1 2">Belongs to the UPF0102 family.</text>
</comment>
<comment type="caution">
    <text evidence="3">The sequence shown here is derived from an EMBL/GenBank/DDBJ whole genome shotgun (WGS) entry which is preliminary data.</text>
</comment>
<dbReference type="InterPro" id="IPR003509">
    <property type="entry name" value="UPF0102_YraN-like"/>
</dbReference>
<protein>
    <recommendedName>
        <fullName evidence="2">UPF0102 protein A2V49_03135</fullName>
    </recommendedName>
</protein>
<dbReference type="InterPro" id="IPR011856">
    <property type="entry name" value="tRNA_endonuc-like_dom_sf"/>
</dbReference>
<dbReference type="Pfam" id="PF02021">
    <property type="entry name" value="UPF0102"/>
    <property type="match status" value="1"/>
</dbReference>
<evidence type="ECO:0000256" key="1">
    <source>
        <dbReference type="ARBA" id="ARBA00006738"/>
    </source>
</evidence>
<sequence>MNTKSRGALGELIAKEYLLRNHYKIIQQNWTSRWAEIDFVTKNKEFLVFIEVKYKTSTIFGYPTDEINNRKLFNIKKSIYTYLLKNDLFGITWRFDVISVTKIKNKYKLEHYKFVELPC</sequence>
<dbReference type="HAMAP" id="MF_00048">
    <property type="entry name" value="UPF0102"/>
    <property type="match status" value="1"/>
</dbReference>
<dbReference type="SUPFAM" id="SSF52980">
    <property type="entry name" value="Restriction endonuclease-like"/>
    <property type="match status" value="1"/>
</dbReference>
<dbReference type="PANTHER" id="PTHR34039">
    <property type="entry name" value="UPF0102 PROTEIN YRAN"/>
    <property type="match status" value="1"/>
</dbReference>